<comment type="cofactor">
    <cofactor evidence="1">
        <name>pyridoxal 5'-phosphate</name>
        <dbReference type="ChEBI" id="CHEBI:597326"/>
    </cofactor>
</comment>
<keyword evidence="3 8" id="KW-0032">Aminotransferase</keyword>
<dbReference type="PANTHER" id="PTHR43488">
    <property type="entry name" value="GLUTAMATE-PYRUVATE AMINOTRANSFERASE ALAA"/>
    <property type="match status" value="1"/>
</dbReference>
<evidence type="ECO:0000256" key="1">
    <source>
        <dbReference type="ARBA" id="ARBA00001933"/>
    </source>
</evidence>
<evidence type="ECO:0000313" key="8">
    <source>
        <dbReference type="EMBL" id="MCF1752879.1"/>
    </source>
</evidence>
<evidence type="ECO:0000259" key="7">
    <source>
        <dbReference type="Pfam" id="PF00155"/>
    </source>
</evidence>
<dbReference type="InterPro" id="IPR004839">
    <property type="entry name" value="Aminotransferase_I/II_large"/>
</dbReference>
<dbReference type="GO" id="GO:0008483">
    <property type="term" value="F:transaminase activity"/>
    <property type="evidence" value="ECO:0007669"/>
    <property type="project" value="UniProtKB-KW"/>
</dbReference>
<dbReference type="CDD" id="cd00609">
    <property type="entry name" value="AAT_like"/>
    <property type="match status" value="1"/>
</dbReference>
<name>A0ABS9BYW1_9BACT</name>
<keyword evidence="5" id="KW-0663">Pyridoxal phosphate</keyword>
<evidence type="ECO:0000256" key="6">
    <source>
        <dbReference type="ARBA" id="ARBA00026106"/>
    </source>
</evidence>
<dbReference type="InterPro" id="IPR015421">
    <property type="entry name" value="PyrdxlP-dep_Trfase_major"/>
</dbReference>
<dbReference type="InterPro" id="IPR015424">
    <property type="entry name" value="PyrdxlP-dep_Trfase"/>
</dbReference>
<dbReference type="EMBL" id="JAKEVZ010000016">
    <property type="protein sequence ID" value="MCF1752879.1"/>
    <property type="molecule type" value="Genomic_DNA"/>
</dbReference>
<dbReference type="Pfam" id="PF00155">
    <property type="entry name" value="Aminotran_1_2"/>
    <property type="match status" value="1"/>
</dbReference>
<proteinExistence type="inferred from homology"/>
<dbReference type="SUPFAM" id="SSF53383">
    <property type="entry name" value="PLP-dependent transferases"/>
    <property type="match status" value="1"/>
</dbReference>
<evidence type="ECO:0000256" key="2">
    <source>
        <dbReference type="ARBA" id="ARBA00007441"/>
    </source>
</evidence>
<reference evidence="8 9" key="1">
    <citation type="submission" date="2022-01" db="EMBL/GenBank/DDBJ databases">
        <title>Mariniradius saccharolyticus sp. nov., isolated from sediment of a river.</title>
        <authorList>
            <person name="Liu H."/>
        </authorList>
    </citation>
    <scope>NUCLEOTIDE SEQUENCE [LARGE SCALE GENOMIC DNA]</scope>
    <source>
        <strain evidence="8 9">RY-2</strain>
    </source>
</reference>
<dbReference type="EC" id="2.6.1.2" evidence="6"/>
<dbReference type="InterPro" id="IPR051926">
    <property type="entry name" value="Ala_Aminotransferase"/>
</dbReference>
<evidence type="ECO:0000256" key="4">
    <source>
        <dbReference type="ARBA" id="ARBA00022679"/>
    </source>
</evidence>
<organism evidence="8 9">
    <name type="scientific">Mariniradius sediminis</name>
    <dbReference type="NCBI Taxonomy" id="2909237"/>
    <lineage>
        <taxon>Bacteria</taxon>
        <taxon>Pseudomonadati</taxon>
        <taxon>Bacteroidota</taxon>
        <taxon>Cytophagia</taxon>
        <taxon>Cytophagales</taxon>
        <taxon>Cyclobacteriaceae</taxon>
        <taxon>Mariniradius</taxon>
    </lineage>
</organism>
<gene>
    <name evidence="8" type="ORF">L0U89_17610</name>
</gene>
<dbReference type="Gene3D" id="3.90.1150.10">
    <property type="entry name" value="Aspartate Aminotransferase, domain 1"/>
    <property type="match status" value="1"/>
</dbReference>
<evidence type="ECO:0000256" key="3">
    <source>
        <dbReference type="ARBA" id="ARBA00022576"/>
    </source>
</evidence>
<dbReference type="Proteomes" id="UP001201449">
    <property type="component" value="Unassembled WGS sequence"/>
</dbReference>
<evidence type="ECO:0000256" key="5">
    <source>
        <dbReference type="ARBA" id="ARBA00022898"/>
    </source>
</evidence>
<comment type="caution">
    <text evidence="8">The sequence shown here is derived from an EMBL/GenBank/DDBJ whole genome shotgun (WGS) entry which is preliminary data.</text>
</comment>
<dbReference type="NCBIfam" id="NF005334">
    <property type="entry name" value="PRK06855.1"/>
    <property type="match status" value="1"/>
</dbReference>
<evidence type="ECO:0000313" key="9">
    <source>
        <dbReference type="Proteomes" id="UP001201449"/>
    </source>
</evidence>
<dbReference type="InterPro" id="IPR015422">
    <property type="entry name" value="PyrdxlP-dep_Trfase_small"/>
</dbReference>
<keyword evidence="9" id="KW-1185">Reference proteome</keyword>
<comment type="similarity">
    <text evidence="2">Belongs to the class-I pyridoxal-phosphate-dependent aminotransferase family.</text>
</comment>
<dbReference type="Gene3D" id="3.40.640.10">
    <property type="entry name" value="Type I PLP-dependent aspartate aminotransferase-like (Major domain)"/>
    <property type="match status" value="1"/>
</dbReference>
<sequence>MRTILLRPGAEELNYEIRGIVKKARQIEALGYDITWENIGDPIQKHNKVPAWMKEIVSELVNEDRSYGYADSKGVLETRKFLAGLNNQKGGAQISAEDILFFNGLGDAIAKLYQFLLPTARIIGPSPAYSTHSSAEAAHANTAPVTYTLDPANQWLPDMQDLYNKVKYNPAIVGILIINPDNPTGMVYPKEVLQGFVDIAREFNLLLIADEIYQNITYNGVKATALSEVIGDLPAISLKGISKEFPWPGSRCGWMEFYNRNASKEFSKLVQTLENAKMIEVCSTILPQLSIPKIMSHPQYAAYRADANEKIGRRSRIMAEILGDIPGIKFNPTKGAFYNTVVFDENFLEKDQFLPITDPKLKELLDGWLAQDPEMPLDKRFVYYLLASANICVVPISSFCSDLRGFRVTLLEEDEAVFRQTFEKLGRAIQAYLNSTKKELA</sequence>
<feature type="domain" description="Aminotransferase class I/classII large" evidence="7">
    <location>
        <begin position="41"/>
        <end position="411"/>
    </location>
</feature>
<accession>A0ABS9BYW1</accession>
<protein>
    <recommendedName>
        <fullName evidence="6">alanine transaminase</fullName>
        <ecNumber evidence="6">2.6.1.2</ecNumber>
    </recommendedName>
</protein>
<dbReference type="RefSeq" id="WP_234862715.1">
    <property type="nucleotide sequence ID" value="NZ_JAKEVZ010000016.1"/>
</dbReference>
<dbReference type="PANTHER" id="PTHR43488:SF2">
    <property type="entry name" value="GLUTAMATE-PYRUVATE AMINOTRANSFERASE ALAA"/>
    <property type="match status" value="1"/>
</dbReference>
<keyword evidence="4 8" id="KW-0808">Transferase</keyword>